<dbReference type="EMBL" id="CP000851">
    <property type="protein sequence ID" value="ABV86807.1"/>
    <property type="molecule type" value="Genomic_DNA"/>
</dbReference>
<keyword evidence="3" id="KW-1185">Reference proteome</keyword>
<sequence>MESYREERRNSARVDMEGESVVIAVQSDVDTITKPAKAICIDLSRRGALLKCQQNMPLGTLMTITFNANQDNENTVKGQVCRCARLNESSFHVALQLI</sequence>
<evidence type="ECO:0000259" key="1">
    <source>
        <dbReference type="Pfam" id="PF07238"/>
    </source>
</evidence>
<protein>
    <submittedName>
        <fullName evidence="2">Type IV pilus assembly PilZ</fullName>
    </submittedName>
</protein>
<dbReference type="HOGENOM" id="CLU_170387_1_0_6"/>
<dbReference type="Pfam" id="PF07238">
    <property type="entry name" value="PilZ"/>
    <property type="match status" value="1"/>
</dbReference>
<dbReference type="KEGG" id="spl:Spea_1482"/>
<proteinExistence type="predicted"/>
<gene>
    <name evidence="2" type="ordered locus">Spea_1482</name>
</gene>
<dbReference type="SUPFAM" id="SSF141371">
    <property type="entry name" value="PilZ domain-like"/>
    <property type="match status" value="1"/>
</dbReference>
<dbReference type="Gene3D" id="2.40.10.220">
    <property type="entry name" value="predicted glycosyltransferase like domains"/>
    <property type="match status" value="1"/>
</dbReference>
<feature type="domain" description="PilZ" evidence="1">
    <location>
        <begin position="7"/>
        <end position="96"/>
    </location>
</feature>
<dbReference type="InterPro" id="IPR009875">
    <property type="entry name" value="PilZ_domain"/>
</dbReference>
<evidence type="ECO:0000313" key="2">
    <source>
        <dbReference type="EMBL" id="ABV86807.1"/>
    </source>
</evidence>
<dbReference type="GO" id="GO:0035438">
    <property type="term" value="F:cyclic-di-GMP binding"/>
    <property type="evidence" value="ECO:0007669"/>
    <property type="project" value="InterPro"/>
</dbReference>
<dbReference type="eggNOG" id="ENOG5033BT2">
    <property type="taxonomic scope" value="Bacteria"/>
</dbReference>
<organism evidence="2 3">
    <name type="scientific">Shewanella pealeana (strain ATCC 700345 / ANG-SQ1)</name>
    <dbReference type="NCBI Taxonomy" id="398579"/>
    <lineage>
        <taxon>Bacteria</taxon>
        <taxon>Pseudomonadati</taxon>
        <taxon>Pseudomonadota</taxon>
        <taxon>Gammaproteobacteria</taxon>
        <taxon>Alteromonadales</taxon>
        <taxon>Shewanellaceae</taxon>
        <taxon>Shewanella</taxon>
    </lineage>
</organism>
<dbReference type="OrthoDB" id="6267373at2"/>
<dbReference type="Proteomes" id="UP000002608">
    <property type="component" value="Chromosome"/>
</dbReference>
<accession>A8H2M0</accession>
<reference evidence="2 3" key="1">
    <citation type="submission" date="2007-10" db="EMBL/GenBank/DDBJ databases">
        <title>Complete sequence of Shewanella pealeana ATCC 700345.</title>
        <authorList>
            <consortium name="US DOE Joint Genome Institute"/>
            <person name="Copeland A."/>
            <person name="Lucas S."/>
            <person name="Lapidus A."/>
            <person name="Barry K."/>
            <person name="Glavina del Rio T."/>
            <person name="Dalin E."/>
            <person name="Tice H."/>
            <person name="Pitluck S."/>
            <person name="Chertkov O."/>
            <person name="Brettin T."/>
            <person name="Bruce D."/>
            <person name="Detter J.C."/>
            <person name="Han C."/>
            <person name="Schmutz J."/>
            <person name="Larimer F."/>
            <person name="Land M."/>
            <person name="Hauser L."/>
            <person name="Kyrpides N."/>
            <person name="Kim E."/>
            <person name="Zhao J.-S.Z."/>
            <person name="Manno D."/>
            <person name="Hawari J."/>
            <person name="Richardson P."/>
        </authorList>
    </citation>
    <scope>NUCLEOTIDE SEQUENCE [LARGE SCALE GENOMIC DNA]</scope>
    <source>
        <strain evidence="3">ATCC 700345 / ANG-SQ1</strain>
    </source>
</reference>
<name>A8H2M0_SHEPA</name>
<dbReference type="RefSeq" id="WP_012154733.1">
    <property type="nucleotide sequence ID" value="NC_009901.1"/>
</dbReference>
<evidence type="ECO:0000313" key="3">
    <source>
        <dbReference type="Proteomes" id="UP000002608"/>
    </source>
</evidence>
<dbReference type="AlphaFoldDB" id="A8H2M0"/>